<proteinExistence type="predicted"/>
<dbReference type="InterPro" id="IPR029044">
    <property type="entry name" value="Nucleotide-diphossugar_trans"/>
</dbReference>
<dbReference type="EMBL" id="BAABJK010000009">
    <property type="protein sequence ID" value="GAA4976023.1"/>
    <property type="molecule type" value="Genomic_DNA"/>
</dbReference>
<evidence type="ECO:0000313" key="3">
    <source>
        <dbReference type="Proteomes" id="UP001501692"/>
    </source>
</evidence>
<evidence type="ECO:0000259" key="1">
    <source>
        <dbReference type="Pfam" id="PF00535"/>
    </source>
</evidence>
<sequence length="313" mass="36973">MNLVPKVSIIMATYNRAQYILESIKSIQNQTFDDWECIIVDDGSTDKTEDILKPVLKADGRFKYFKRKEKYQKGLPGSRNYGLDLAKGDYIIFFDDDDIAHPQNLEICVQELSSRDISFCRYIRKTFTGDFDYNFDFSKAYSYFFIDKSDINKILKNELQFNSCAVMWTNACYKTHRYTEHLKYAEEWEVYGRILTSVGKGISINKALYFGRKHEVSVTGNFGNKKESSLASYADAIDLVIQNLKQKNLITDEILRYFIQIALDYKKYNLYDRIIKTLNLSSIEKLKWKLFYLQLPTRLFFYKIYKYKLKKNS</sequence>
<feature type="domain" description="Glycosyltransferase 2-like" evidence="1">
    <location>
        <begin position="8"/>
        <end position="146"/>
    </location>
</feature>
<dbReference type="PANTHER" id="PTHR22916:SF3">
    <property type="entry name" value="UDP-GLCNAC:BETAGAL BETA-1,3-N-ACETYLGLUCOSAMINYLTRANSFERASE-LIKE PROTEIN 1"/>
    <property type="match status" value="1"/>
</dbReference>
<dbReference type="PANTHER" id="PTHR22916">
    <property type="entry name" value="GLYCOSYLTRANSFERASE"/>
    <property type="match status" value="1"/>
</dbReference>
<keyword evidence="3" id="KW-1185">Reference proteome</keyword>
<dbReference type="CDD" id="cd00761">
    <property type="entry name" value="Glyco_tranf_GTA_type"/>
    <property type="match status" value="1"/>
</dbReference>
<dbReference type="Proteomes" id="UP001501692">
    <property type="component" value="Unassembled WGS sequence"/>
</dbReference>
<dbReference type="Pfam" id="PF00535">
    <property type="entry name" value="Glycos_transf_2"/>
    <property type="match status" value="1"/>
</dbReference>
<dbReference type="Gene3D" id="3.90.550.10">
    <property type="entry name" value="Spore Coat Polysaccharide Biosynthesis Protein SpsA, Chain A"/>
    <property type="match status" value="1"/>
</dbReference>
<gene>
    <name evidence="2" type="ORF">GCM10023315_28530</name>
</gene>
<dbReference type="SUPFAM" id="SSF53448">
    <property type="entry name" value="Nucleotide-diphospho-sugar transferases"/>
    <property type="match status" value="1"/>
</dbReference>
<reference evidence="3" key="1">
    <citation type="journal article" date="2019" name="Int. J. Syst. Evol. Microbiol.">
        <title>The Global Catalogue of Microorganisms (GCM) 10K type strain sequencing project: providing services to taxonomists for standard genome sequencing and annotation.</title>
        <authorList>
            <consortium name="The Broad Institute Genomics Platform"/>
            <consortium name="The Broad Institute Genome Sequencing Center for Infectious Disease"/>
            <person name="Wu L."/>
            <person name="Ma J."/>
        </authorList>
    </citation>
    <scope>NUCLEOTIDE SEQUENCE [LARGE SCALE GENOMIC DNA]</scope>
    <source>
        <strain evidence="3">JCM 18287</strain>
    </source>
</reference>
<evidence type="ECO:0000313" key="2">
    <source>
        <dbReference type="EMBL" id="GAA4976023.1"/>
    </source>
</evidence>
<accession>A0ABP9HQ29</accession>
<protein>
    <recommendedName>
        <fullName evidence="1">Glycosyltransferase 2-like domain-containing protein</fullName>
    </recommendedName>
</protein>
<organism evidence="2 3">
    <name type="scientific">Algibacter aquimarinus</name>
    <dbReference type="NCBI Taxonomy" id="1136748"/>
    <lineage>
        <taxon>Bacteria</taxon>
        <taxon>Pseudomonadati</taxon>
        <taxon>Bacteroidota</taxon>
        <taxon>Flavobacteriia</taxon>
        <taxon>Flavobacteriales</taxon>
        <taxon>Flavobacteriaceae</taxon>
        <taxon>Algibacter</taxon>
    </lineage>
</organism>
<dbReference type="RefSeq" id="WP_345170078.1">
    <property type="nucleotide sequence ID" value="NZ_BAABJK010000009.1"/>
</dbReference>
<dbReference type="InterPro" id="IPR001173">
    <property type="entry name" value="Glyco_trans_2-like"/>
</dbReference>
<comment type="caution">
    <text evidence="2">The sequence shown here is derived from an EMBL/GenBank/DDBJ whole genome shotgun (WGS) entry which is preliminary data.</text>
</comment>
<name>A0ABP9HQ29_9FLAO</name>